<protein>
    <submittedName>
        <fullName evidence="1">Uncharacterized protein</fullName>
    </submittedName>
</protein>
<dbReference type="Proteomes" id="UP000683438">
    <property type="component" value="Segment"/>
</dbReference>
<proteinExistence type="predicted"/>
<gene>
    <name evidence="1" type="ORF">vBMoxSR1_gp25</name>
</gene>
<dbReference type="EMBL" id="MW073100">
    <property type="protein sequence ID" value="QWT28875.1"/>
    <property type="molecule type" value="Genomic_DNA"/>
</dbReference>
<organism evidence="1 2">
    <name type="scientific">Microbacterium phage vB_MoxS-R1</name>
    <dbReference type="NCBI Taxonomy" id="2848881"/>
    <lineage>
        <taxon>Viruses</taxon>
        <taxon>Duplodnaviria</taxon>
        <taxon>Heunggongvirae</taxon>
        <taxon>Uroviricota</taxon>
        <taxon>Caudoviricetes</taxon>
        <taxon>Syrbvirus</taxon>
        <taxon>Syrbvirus R1</taxon>
    </lineage>
</organism>
<evidence type="ECO:0000313" key="1">
    <source>
        <dbReference type="EMBL" id="QWT28875.1"/>
    </source>
</evidence>
<name>A0A8F2E4M2_9CAUD</name>
<evidence type="ECO:0000313" key="2">
    <source>
        <dbReference type="Proteomes" id="UP000683438"/>
    </source>
</evidence>
<reference evidence="1" key="1">
    <citation type="submission" date="2020-10" db="EMBL/GenBank/DDBJ databases">
        <title>Complete genome sequence of vB_MoxS-R1, a novel marine prophage inducted from Microbacterium.</title>
        <authorList>
            <person name="Zheng H."/>
            <person name="Liu B."/>
            <person name="Xu Y."/>
            <person name="Chen F."/>
        </authorList>
    </citation>
    <scope>NUCLEOTIDE SEQUENCE</scope>
</reference>
<keyword evidence="2" id="KW-1185">Reference proteome</keyword>
<sequence length="71" mass="8006">MTPGQVFPARYDGTCAAECGSRIHPGDAVRYDDDDELRHDQCTPKRSKFDIGPREVVCPDCFCIRPCRCLD</sequence>
<accession>A0A8F2E4M2</accession>